<feature type="domain" description="Peptidase C39-like" evidence="2">
    <location>
        <begin position="61"/>
        <end position="198"/>
    </location>
</feature>
<evidence type="ECO:0000313" key="4">
    <source>
        <dbReference type="Proteomes" id="UP000004705"/>
    </source>
</evidence>
<dbReference type="OrthoDB" id="1655016at2"/>
<evidence type="ECO:0000313" key="3">
    <source>
        <dbReference type="EMBL" id="EHY89003.1"/>
    </source>
</evidence>
<keyword evidence="1" id="KW-0732">Signal</keyword>
<dbReference type="InterPro" id="IPR038765">
    <property type="entry name" value="Papain-like_cys_pep_sf"/>
</dbReference>
<gene>
    <name evidence="3" type="ORF">SacazDRAFT_02091</name>
</gene>
<dbReference type="AlphaFoldDB" id="H8GFA4"/>
<feature type="chain" id="PRO_5038594911" description="Peptidase C39-like domain-containing protein" evidence="1">
    <location>
        <begin position="28"/>
        <end position="224"/>
    </location>
</feature>
<protein>
    <recommendedName>
        <fullName evidence="2">Peptidase C39-like domain-containing protein</fullName>
    </recommendedName>
</protein>
<reference evidence="3 4" key="1">
    <citation type="journal article" date="2012" name="Stand. Genomic Sci.">
        <title>Genome sequence of the soil bacterium Saccharomonospora azurea type strain (NA-128(T)).</title>
        <authorList>
            <person name="Klenk H.P."/>
            <person name="Held B."/>
            <person name="Lucas S."/>
            <person name="Lapidus A."/>
            <person name="Copeland A."/>
            <person name="Hammon N."/>
            <person name="Pitluck S."/>
            <person name="Goodwin L.A."/>
            <person name="Han C."/>
            <person name="Tapia R."/>
            <person name="Brambilla E.M."/>
            <person name="Potter G."/>
            <person name="Land M."/>
            <person name="Ivanova N."/>
            <person name="Rohde M."/>
            <person name="Goker M."/>
            <person name="Detter J.C."/>
            <person name="Kyrpides N.C."/>
            <person name="Woyke T."/>
        </authorList>
    </citation>
    <scope>NUCLEOTIDE SEQUENCE [LARGE SCALE GENOMIC DNA]</scope>
    <source>
        <strain evidence="3 4">NA-128</strain>
    </source>
</reference>
<dbReference type="InterPro" id="IPR039564">
    <property type="entry name" value="Peptidase_C39-like"/>
</dbReference>
<feature type="signal peptide" evidence="1">
    <location>
        <begin position="1"/>
        <end position="27"/>
    </location>
</feature>
<dbReference type="HOGENOM" id="CLU_099864_0_0_11"/>
<dbReference type="SUPFAM" id="SSF54001">
    <property type="entry name" value="Cysteine proteinases"/>
    <property type="match status" value="1"/>
</dbReference>
<dbReference type="Pfam" id="PF13529">
    <property type="entry name" value="Peptidase_C39_2"/>
    <property type="match status" value="1"/>
</dbReference>
<accession>H8GFA4</accession>
<dbReference type="Gene3D" id="3.90.70.10">
    <property type="entry name" value="Cysteine proteinases"/>
    <property type="match status" value="1"/>
</dbReference>
<proteinExistence type="predicted"/>
<evidence type="ECO:0000259" key="2">
    <source>
        <dbReference type="Pfam" id="PF13529"/>
    </source>
</evidence>
<organism evidence="3 4">
    <name type="scientific">Saccharomonospora azurea NA-128</name>
    <dbReference type="NCBI Taxonomy" id="882081"/>
    <lineage>
        <taxon>Bacteria</taxon>
        <taxon>Bacillati</taxon>
        <taxon>Actinomycetota</taxon>
        <taxon>Actinomycetes</taxon>
        <taxon>Pseudonocardiales</taxon>
        <taxon>Pseudonocardiaceae</taxon>
        <taxon>Saccharomonospora</taxon>
    </lineage>
</organism>
<dbReference type="Proteomes" id="UP000004705">
    <property type="component" value="Chromosome"/>
</dbReference>
<dbReference type="RefSeq" id="WP_005441241.1">
    <property type="nucleotide sequence ID" value="NZ_CM001466.1"/>
</dbReference>
<sequence>MRQRKLAASAAALTVMLAVPLLGPATAGATTGVTTEPAGQPVVTSAAELAEKPRAMGEVILNVDYQVQETGYWCGPAAVRIALSARGIYRTQGDLAAQLGTHTGGTDWIGQVTRVLSNHVGWYETKEMPNDPPTQAQKDLLWRDIVLNINNNYPIVANIVAPPGNQPPGYPPNQTIYHYFTVIGYNDVNRTVLIADPASFSGYQFYWLTFDHLASLIPPKGYSA</sequence>
<name>H8GFA4_9PSEU</name>
<keyword evidence="4" id="KW-1185">Reference proteome</keyword>
<evidence type="ECO:0000256" key="1">
    <source>
        <dbReference type="SAM" id="SignalP"/>
    </source>
</evidence>
<dbReference type="EMBL" id="CM001466">
    <property type="protein sequence ID" value="EHY89003.1"/>
    <property type="molecule type" value="Genomic_DNA"/>
</dbReference>